<protein>
    <recommendedName>
        <fullName evidence="5">Cell wall-binding repeat protein</fullName>
    </recommendedName>
</protein>
<dbReference type="RefSeq" id="WP_009536622.1">
    <property type="nucleotide sequence ID" value="NZ_JH414504.1"/>
</dbReference>
<sequence>MKKFVTLILVSFTLLFCFSFAIFAAEREATGEEISAVKSGQSSAYSWEDSENHWKLLYLDTKEKAWKYAKDRWVQIGHRFYFFDANGNAMEGWFQDEGKWYFAEYDNLKRNNDNAGLVLMGWASIPDEKGKNQTYYFTTDESGRPSGILQGTAGKYDAFTVDGQQVYFDELGHADMRSVSVSVPKFAGKRA</sequence>
<keyword evidence="2" id="KW-0732">Signal</keyword>
<evidence type="ECO:0000313" key="4">
    <source>
        <dbReference type="Proteomes" id="UP000003527"/>
    </source>
</evidence>
<reference evidence="3 4" key="1">
    <citation type="submission" date="2011-08" db="EMBL/GenBank/DDBJ databases">
        <title>The Genome Sequence of Oribacterium sp. ACB7.</title>
        <authorList>
            <consortium name="The Broad Institute Genome Sequencing Platform"/>
            <person name="Earl A."/>
            <person name="Ward D."/>
            <person name="Feldgarden M."/>
            <person name="Gevers D."/>
            <person name="Sizova M."/>
            <person name="Hazen A."/>
            <person name="Epstein S."/>
            <person name="Young S.K."/>
            <person name="Zeng Q."/>
            <person name="Gargeya S."/>
            <person name="Fitzgerald M."/>
            <person name="Haas B."/>
            <person name="Abouelleil A."/>
            <person name="Alvarado L."/>
            <person name="Arachchi H.M."/>
            <person name="Berlin A."/>
            <person name="Brown A."/>
            <person name="Chapman S.B."/>
            <person name="Chen Z."/>
            <person name="Dunbar C."/>
            <person name="Freedman E."/>
            <person name="Gearin G."/>
            <person name="Gellesch M."/>
            <person name="Goldberg J."/>
            <person name="Griggs A."/>
            <person name="Gujja S."/>
            <person name="Heiman D."/>
            <person name="Howarth C."/>
            <person name="Larson L."/>
            <person name="Lui A."/>
            <person name="MacDonald P.J.P."/>
            <person name="Montmayeur A."/>
            <person name="Murphy C."/>
            <person name="Neiman D."/>
            <person name="Pearson M."/>
            <person name="Priest M."/>
            <person name="Roberts A."/>
            <person name="Saif S."/>
            <person name="Shea T."/>
            <person name="Shenoy N."/>
            <person name="Sisk P."/>
            <person name="Stolte C."/>
            <person name="Sykes S."/>
            <person name="Wortman J."/>
            <person name="Nusbaum C."/>
            <person name="Birren B."/>
        </authorList>
    </citation>
    <scope>NUCLEOTIDE SEQUENCE [LARGE SCALE GENOMIC DNA]</scope>
    <source>
        <strain evidence="3 4">ACB7</strain>
    </source>
</reference>
<feature type="signal peptide" evidence="2">
    <location>
        <begin position="1"/>
        <end position="24"/>
    </location>
</feature>
<name>G9WV39_9FIRM</name>
<evidence type="ECO:0000256" key="2">
    <source>
        <dbReference type="SAM" id="SignalP"/>
    </source>
</evidence>
<organism evidence="3 4">
    <name type="scientific">Oribacterium asaccharolyticum ACB7</name>
    <dbReference type="NCBI Taxonomy" id="796944"/>
    <lineage>
        <taxon>Bacteria</taxon>
        <taxon>Bacillati</taxon>
        <taxon>Bacillota</taxon>
        <taxon>Clostridia</taxon>
        <taxon>Lachnospirales</taxon>
        <taxon>Lachnospiraceae</taxon>
        <taxon>Oribacterium</taxon>
    </lineage>
</organism>
<dbReference type="SUPFAM" id="SSF69360">
    <property type="entry name" value="Cell wall binding repeat"/>
    <property type="match status" value="1"/>
</dbReference>
<dbReference type="HOGENOM" id="CLU_1420205_0_0_9"/>
<dbReference type="EMBL" id="AFZD01000017">
    <property type="protein sequence ID" value="EHL11440.1"/>
    <property type="molecule type" value="Genomic_DNA"/>
</dbReference>
<dbReference type="InterPro" id="IPR018337">
    <property type="entry name" value="Cell_wall/Cho-bd_repeat"/>
</dbReference>
<comment type="caution">
    <text evidence="3">The sequence shown here is derived from an EMBL/GenBank/DDBJ whole genome shotgun (WGS) entry which is preliminary data.</text>
</comment>
<evidence type="ECO:0008006" key="5">
    <source>
        <dbReference type="Google" id="ProtNLM"/>
    </source>
</evidence>
<proteinExistence type="predicted"/>
<gene>
    <name evidence="3" type="ORF">HMPREF9624_00773</name>
</gene>
<dbReference type="Proteomes" id="UP000003527">
    <property type="component" value="Unassembled WGS sequence"/>
</dbReference>
<accession>G9WV39</accession>
<evidence type="ECO:0000313" key="3">
    <source>
        <dbReference type="EMBL" id="EHL11440.1"/>
    </source>
</evidence>
<dbReference type="AlphaFoldDB" id="G9WV39"/>
<keyword evidence="1" id="KW-0677">Repeat</keyword>
<evidence type="ECO:0000256" key="1">
    <source>
        <dbReference type="ARBA" id="ARBA00022737"/>
    </source>
</evidence>
<dbReference type="PATRIC" id="fig|796944.3.peg.1495"/>
<dbReference type="Gene3D" id="2.10.270.10">
    <property type="entry name" value="Cholin Binding"/>
    <property type="match status" value="1"/>
</dbReference>
<feature type="chain" id="PRO_5003528001" description="Cell wall-binding repeat protein" evidence="2">
    <location>
        <begin position="25"/>
        <end position="191"/>
    </location>
</feature>
<dbReference type="Pfam" id="PF01473">
    <property type="entry name" value="Choline_bind_1"/>
    <property type="match status" value="1"/>
</dbReference>
<keyword evidence="4" id="KW-1185">Reference proteome</keyword>